<evidence type="ECO:0000313" key="2">
    <source>
        <dbReference type="EMBL" id="MFD1203011.1"/>
    </source>
</evidence>
<dbReference type="CDD" id="cd06558">
    <property type="entry name" value="crotonase-like"/>
    <property type="match status" value="1"/>
</dbReference>
<dbReference type="Gene3D" id="1.10.12.10">
    <property type="entry name" value="Lyase 2-enoyl-coa Hydratase, Chain A, domain 2"/>
    <property type="match status" value="1"/>
</dbReference>
<comment type="similarity">
    <text evidence="1">Belongs to the enoyl-CoA hydratase/isomerase family.</text>
</comment>
<dbReference type="SUPFAM" id="SSF52096">
    <property type="entry name" value="ClpP/crotonase"/>
    <property type="match status" value="1"/>
</dbReference>
<dbReference type="RefSeq" id="WP_343960788.1">
    <property type="nucleotide sequence ID" value="NZ_BAAAKZ010000009.1"/>
</dbReference>
<dbReference type="InterPro" id="IPR051683">
    <property type="entry name" value="Enoyl-CoA_Hydratase/Isomerase"/>
</dbReference>
<dbReference type="PANTHER" id="PTHR42964">
    <property type="entry name" value="ENOYL-COA HYDRATASE"/>
    <property type="match status" value="1"/>
</dbReference>
<dbReference type="InterPro" id="IPR001753">
    <property type="entry name" value="Enoyl-CoA_hydra/iso"/>
</dbReference>
<gene>
    <name evidence="2" type="ORF">ACFQ3U_14010</name>
</gene>
<dbReference type="Pfam" id="PF00378">
    <property type="entry name" value="ECH_1"/>
    <property type="match status" value="1"/>
</dbReference>
<name>A0ABW3TQJ3_9MICO</name>
<dbReference type="InterPro" id="IPR029045">
    <property type="entry name" value="ClpP/crotonase-like_dom_sf"/>
</dbReference>
<reference evidence="3" key="1">
    <citation type="journal article" date="2019" name="Int. J. Syst. Evol. Microbiol.">
        <title>The Global Catalogue of Microorganisms (GCM) 10K type strain sequencing project: providing services to taxonomists for standard genome sequencing and annotation.</title>
        <authorList>
            <consortium name="The Broad Institute Genomics Platform"/>
            <consortium name="The Broad Institute Genome Sequencing Center for Infectious Disease"/>
            <person name="Wu L."/>
            <person name="Ma J."/>
        </authorList>
    </citation>
    <scope>NUCLEOTIDE SEQUENCE [LARGE SCALE GENOMIC DNA]</scope>
    <source>
        <strain evidence="3">CCUG 50213</strain>
    </source>
</reference>
<sequence length="284" mass="28233">MTSVRYEVSGSTATITLDNPEKRNAINPEMLAGLRSGLAAAEADAAVRAVVLTHTGNTFCAGADLSGQAVGESEASPEERLRESGAQAAEVTRLLAESPRPIIAAIHGHVRAGGMGFVASCDFVVAGPRATFGLSEVRIGVVAAIISPPVLARLGDRVAAEWMLRGGAVSAAEAAAAGFVTRAVGGAGAEAGAAGAAAGAGAGAGAGEAAVAEAVGEILADLRKAAPGALAASKRLVNRALLARLDAETDEMIELSASGFASAEGQAGIQSFLQRTAPPWVLES</sequence>
<evidence type="ECO:0000256" key="1">
    <source>
        <dbReference type="ARBA" id="ARBA00005254"/>
    </source>
</evidence>
<dbReference type="Proteomes" id="UP001597181">
    <property type="component" value="Unassembled WGS sequence"/>
</dbReference>
<organism evidence="2 3">
    <name type="scientific">Leucobacter albus</name>
    <dbReference type="NCBI Taxonomy" id="272210"/>
    <lineage>
        <taxon>Bacteria</taxon>
        <taxon>Bacillati</taxon>
        <taxon>Actinomycetota</taxon>
        <taxon>Actinomycetes</taxon>
        <taxon>Micrococcales</taxon>
        <taxon>Microbacteriaceae</taxon>
        <taxon>Leucobacter</taxon>
    </lineage>
</organism>
<keyword evidence="3" id="KW-1185">Reference proteome</keyword>
<dbReference type="PANTHER" id="PTHR42964:SF1">
    <property type="entry name" value="POLYKETIDE BIOSYNTHESIS ENOYL-COA HYDRATASE PKSH-RELATED"/>
    <property type="match status" value="1"/>
</dbReference>
<comment type="caution">
    <text evidence="2">The sequence shown here is derived from an EMBL/GenBank/DDBJ whole genome shotgun (WGS) entry which is preliminary data.</text>
</comment>
<dbReference type="EMBL" id="JBHTLY010000007">
    <property type="protein sequence ID" value="MFD1203011.1"/>
    <property type="molecule type" value="Genomic_DNA"/>
</dbReference>
<protein>
    <submittedName>
        <fullName evidence="2">Enoyl-CoA hydratase-related protein</fullName>
    </submittedName>
</protein>
<dbReference type="InterPro" id="IPR014748">
    <property type="entry name" value="Enoyl-CoA_hydra_C"/>
</dbReference>
<accession>A0ABW3TQJ3</accession>
<evidence type="ECO:0000313" key="3">
    <source>
        <dbReference type="Proteomes" id="UP001597181"/>
    </source>
</evidence>
<proteinExistence type="inferred from homology"/>
<dbReference type="Gene3D" id="3.90.226.10">
    <property type="entry name" value="2-enoyl-CoA Hydratase, Chain A, domain 1"/>
    <property type="match status" value="1"/>
</dbReference>